<keyword evidence="4" id="KW-0808">Transferase</keyword>
<feature type="transmembrane region" description="Helical" evidence="9">
    <location>
        <begin position="40"/>
        <end position="56"/>
    </location>
</feature>
<dbReference type="PANTHER" id="PTHR24421:SF10">
    <property type="entry name" value="NITRATE_NITRITE SENSOR PROTEIN NARQ"/>
    <property type="match status" value="1"/>
</dbReference>
<evidence type="ECO:0000256" key="1">
    <source>
        <dbReference type="ARBA" id="ARBA00000085"/>
    </source>
</evidence>
<dbReference type="InterPro" id="IPR011712">
    <property type="entry name" value="Sig_transdc_His_kin_sub3_dim/P"/>
</dbReference>
<dbReference type="Gene3D" id="1.20.5.1930">
    <property type="match status" value="1"/>
</dbReference>
<evidence type="ECO:0000256" key="8">
    <source>
        <dbReference type="ARBA" id="ARBA00023012"/>
    </source>
</evidence>
<proteinExistence type="predicted"/>
<evidence type="ECO:0000256" key="7">
    <source>
        <dbReference type="ARBA" id="ARBA00022840"/>
    </source>
</evidence>
<keyword evidence="3" id="KW-0597">Phosphoprotein</keyword>
<protein>
    <recommendedName>
        <fullName evidence="2">histidine kinase</fullName>
        <ecNumber evidence="2">2.7.13.3</ecNumber>
    </recommendedName>
</protein>
<feature type="transmembrane region" description="Helical" evidence="9">
    <location>
        <begin position="111"/>
        <end position="128"/>
    </location>
</feature>
<dbReference type="AlphaFoldDB" id="A0A9W6LVG2"/>
<reference evidence="11" key="2">
    <citation type="submission" date="2023-01" db="EMBL/GenBank/DDBJ databases">
        <authorList>
            <person name="Sun Q."/>
            <person name="Evtushenko L."/>
        </authorList>
    </citation>
    <scope>NUCLEOTIDE SEQUENCE</scope>
    <source>
        <strain evidence="11">VKM Ac-1020</strain>
    </source>
</reference>
<evidence type="ECO:0000256" key="2">
    <source>
        <dbReference type="ARBA" id="ARBA00012438"/>
    </source>
</evidence>
<evidence type="ECO:0000256" key="5">
    <source>
        <dbReference type="ARBA" id="ARBA00022741"/>
    </source>
</evidence>
<organism evidence="11 12">
    <name type="scientific">Microbacterium barkeri</name>
    <dbReference type="NCBI Taxonomy" id="33917"/>
    <lineage>
        <taxon>Bacteria</taxon>
        <taxon>Bacillati</taxon>
        <taxon>Actinomycetota</taxon>
        <taxon>Actinomycetes</taxon>
        <taxon>Micrococcales</taxon>
        <taxon>Microbacteriaceae</taxon>
        <taxon>Microbacterium</taxon>
    </lineage>
</organism>
<evidence type="ECO:0000313" key="11">
    <source>
        <dbReference type="EMBL" id="GLJ60133.1"/>
    </source>
</evidence>
<dbReference type="EMBL" id="BSEJ01000001">
    <property type="protein sequence ID" value="GLJ60133.1"/>
    <property type="molecule type" value="Genomic_DNA"/>
</dbReference>
<keyword evidence="7" id="KW-0067">ATP-binding</keyword>
<dbReference type="GO" id="GO:0005524">
    <property type="term" value="F:ATP binding"/>
    <property type="evidence" value="ECO:0007669"/>
    <property type="project" value="UniProtKB-KW"/>
</dbReference>
<dbReference type="Pfam" id="PF02518">
    <property type="entry name" value="HATPase_c"/>
    <property type="match status" value="1"/>
</dbReference>
<dbReference type="Gene3D" id="3.30.565.10">
    <property type="entry name" value="Histidine kinase-like ATPase, C-terminal domain"/>
    <property type="match status" value="1"/>
</dbReference>
<evidence type="ECO:0000256" key="4">
    <source>
        <dbReference type="ARBA" id="ARBA00022679"/>
    </source>
</evidence>
<dbReference type="CDD" id="cd16917">
    <property type="entry name" value="HATPase_UhpB-NarQ-NarX-like"/>
    <property type="match status" value="1"/>
</dbReference>
<evidence type="ECO:0000256" key="3">
    <source>
        <dbReference type="ARBA" id="ARBA00022553"/>
    </source>
</evidence>
<dbReference type="SUPFAM" id="SSF55874">
    <property type="entry name" value="ATPase domain of HSP90 chaperone/DNA topoisomerase II/histidine kinase"/>
    <property type="match status" value="1"/>
</dbReference>
<sequence length="392" mass="39970">MTDSARGLSPAWWVAIGFASAALAAVGAPFEAAVHGVPPGWALALALLQAGAIAVAPVAPWPAIVAFTGASAALALWAPPVGVPWPWSVTGIIGFALLCGLVALRRGWRTGVWALVLPGALVSSHVLTARGDAVPANAIVALSIGAVALGVAALLGERRALGAALARERAIAEDEHAARVQVEERQRIARELHDVVAHGLSLIQVQAATARFRLPELDDAAAAEFEEIGGAARRSLGEMRRLLGVLRSGDEQAALAPVAGLADIPALARDAVDAGAAVTLRSDAHADDLPASLQLAAYRIVQEALSNALRHAPGSATTVTVREDGGMLVIEVENSRPAAAVEASPGAGLGLRGMRERAALVGGTVDARPTAEGGFRVHAELPVDVAGERGEA</sequence>
<comment type="caution">
    <text evidence="11">The sequence shown here is derived from an EMBL/GenBank/DDBJ whole genome shotgun (WGS) entry which is preliminary data.</text>
</comment>
<name>A0A9W6LVG2_9MICO</name>
<dbReference type="GO" id="GO:0016020">
    <property type="term" value="C:membrane"/>
    <property type="evidence" value="ECO:0007669"/>
    <property type="project" value="InterPro"/>
</dbReference>
<keyword evidence="5" id="KW-0547">Nucleotide-binding</keyword>
<dbReference type="EC" id="2.7.13.3" evidence="2"/>
<dbReference type="SMART" id="SM00387">
    <property type="entry name" value="HATPase_c"/>
    <property type="match status" value="1"/>
</dbReference>
<keyword evidence="9" id="KW-1133">Transmembrane helix</keyword>
<dbReference type="GO" id="GO:0000155">
    <property type="term" value="F:phosphorelay sensor kinase activity"/>
    <property type="evidence" value="ECO:0007669"/>
    <property type="project" value="InterPro"/>
</dbReference>
<dbReference type="PANTHER" id="PTHR24421">
    <property type="entry name" value="NITRATE/NITRITE SENSOR PROTEIN NARX-RELATED"/>
    <property type="match status" value="1"/>
</dbReference>
<dbReference type="InterPro" id="IPR003594">
    <property type="entry name" value="HATPase_dom"/>
</dbReference>
<keyword evidence="6" id="KW-0418">Kinase</keyword>
<keyword evidence="12" id="KW-1185">Reference proteome</keyword>
<keyword evidence="8" id="KW-0902">Two-component regulatory system</keyword>
<feature type="domain" description="Histidine kinase/HSP90-like ATPase" evidence="10">
    <location>
        <begin position="292"/>
        <end position="385"/>
    </location>
</feature>
<dbReference type="Pfam" id="PF07730">
    <property type="entry name" value="HisKA_3"/>
    <property type="match status" value="1"/>
</dbReference>
<feature type="transmembrane region" description="Helical" evidence="9">
    <location>
        <begin position="134"/>
        <end position="155"/>
    </location>
</feature>
<dbReference type="Proteomes" id="UP001142462">
    <property type="component" value="Unassembled WGS sequence"/>
</dbReference>
<reference evidence="11" key="1">
    <citation type="journal article" date="2014" name="Int. J. Syst. Evol. Microbiol.">
        <title>Complete genome sequence of Corynebacterium casei LMG S-19264T (=DSM 44701T), isolated from a smear-ripened cheese.</title>
        <authorList>
            <consortium name="US DOE Joint Genome Institute (JGI-PGF)"/>
            <person name="Walter F."/>
            <person name="Albersmeier A."/>
            <person name="Kalinowski J."/>
            <person name="Ruckert C."/>
        </authorList>
    </citation>
    <scope>NUCLEOTIDE SEQUENCE</scope>
    <source>
        <strain evidence="11">VKM Ac-1020</strain>
    </source>
</reference>
<dbReference type="GO" id="GO:0046983">
    <property type="term" value="F:protein dimerization activity"/>
    <property type="evidence" value="ECO:0007669"/>
    <property type="project" value="InterPro"/>
</dbReference>
<dbReference type="InterPro" id="IPR050482">
    <property type="entry name" value="Sensor_HK_TwoCompSys"/>
</dbReference>
<comment type="catalytic activity">
    <reaction evidence="1">
        <text>ATP + protein L-histidine = ADP + protein N-phospho-L-histidine.</text>
        <dbReference type="EC" id="2.7.13.3"/>
    </reaction>
</comment>
<gene>
    <name evidence="11" type="ORF">GCM10017576_02620</name>
</gene>
<feature type="transmembrane region" description="Helical" evidence="9">
    <location>
        <begin position="85"/>
        <end position="104"/>
    </location>
</feature>
<dbReference type="InterPro" id="IPR036890">
    <property type="entry name" value="HATPase_C_sf"/>
</dbReference>
<dbReference type="RefSeq" id="WP_271171860.1">
    <property type="nucleotide sequence ID" value="NZ_BSEJ01000001.1"/>
</dbReference>
<keyword evidence="9" id="KW-0812">Transmembrane</keyword>
<evidence type="ECO:0000256" key="6">
    <source>
        <dbReference type="ARBA" id="ARBA00022777"/>
    </source>
</evidence>
<evidence type="ECO:0000256" key="9">
    <source>
        <dbReference type="SAM" id="Phobius"/>
    </source>
</evidence>
<evidence type="ECO:0000313" key="12">
    <source>
        <dbReference type="Proteomes" id="UP001142462"/>
    </source>
</evidence>
<accession>A0A9W6LVG2</accession>
<evidence type="ECO:0000259" key="10">
    <source>
        <dbReference type="SMART" id="SM00387"/>
    </source>
</evidence>
<keyword evidence="9" id="KW-0472">Membrane</keyword>